<feature type="domain" description="Protein kinase" evidence="6">
    <location>
        <begin position="204"/>
        <end position="465"/>
    </location>
</feature>
<sequence length="1067" mass="117770">MEFSIAAANLSVASATPRSVVQNDQGLVALSESIADLENVHLGDWFRIHQSLALYIFAGIKLRADVNSSPPHELFELSKQWAEWDTITSLANYHSVVQVLFRYLGAHQEPTTSNRTIAIEVSELLSRDISSVFEQLILTLCNSDTYKRFLSCRGDTAQRLLDLLQDLLDSSYESTSRPLLFKALLRLSGECGLHPTCFALSGLTKVGPQVGGGGFGDIWKGLVGGQTVAVKSMRQFLDDDVKASMKMFAREAAIWRQLSHPNLLPFFGLYTLDSRLSLVSPWMDNGDLKHFLRSTSTGIDRLSLIIDVGTGLSYLHNSHVVHGDLKPANILITPSGRACITDFGLSSITDGLSFSFTRSSHTGRPGTVRYQAPELLSNESSNHFASDVYAFGCLTYEILTGRVPFFEISNDVAIILKVIQGVRPSRAEGILLDSLWFLLDDCWKHSPGMRPAMNEIIERLISQSIGAEIRRSQPDWDEAYSARFRRSVQEWPLLPSILEIEQKIPQRTTSALRTYPTPLRSAITSNRSTLAKSNQIGLGTIIASLNPIVSVLNELNDALGPPFVAVISNTILSLITALQRVKQNKEECLRLIKDIYGPLHAIVSLHLKSEIIGSLPPADLMQVGKFTETLHKIQTFVEMQQGGNRLKQFFRQNEMNTLLKDCQAGLQQAITAFNVDPDNTTSDIQTRTESIHQELLELISTLADGIAVESSESFSLVPSRPLIFHGREVELEKILKLLATSERPARIAILGGGGMGKTSLAKASLHISSIHVQRFFIAANSATTSIELSALIGSYVGLRPGRDMTRSLIQYFLRAPSTLLVLDNLESAWEPMESRAGVEDFLAMLSEIPQLALIITLLGCRRPGKVAWSDPLLPPLEPLSPGAARQTFIDIAEDFHDEADINHLLSLTDNVPLVVNLMAHLVDSEGCANVLRRWETEKTSMLSQGNDKRSNLHASITGSLSSPRLSIIPGARELLSLISVVPEGLSEGELLQCNFPIRDIIGCKAILLELSLAYMDDKNQLGAFLVVREYMQHFHPPGQHLIQPLIGHLQKSHQQERLNGITSYLGL</sequence>
<dbReference type="EMBL" id="JARKIB010000097">
    <property type="protein sequence ID" value="KAJ7741816.1"/>
    <property type="molecule type" value="Genomic_DNA"/>
</dbReference>
<comment type="caution">
    <text evidence="7">The sequence shown here is derived from an EMBL/GenBank/DDBJ whole genome shotgun (WGS) entry which is preliminary data.</text>
</comment>
<dbReference type="InterPro" id="IPR059179">
    <property type="entry name" value="MLKL-like_MCAfunc"/>
</dbReference>
<dbReference type="GO" id="GO:0007166">
    <property type="term" value="P:cell surface receptor signaling pathway"/>
    <property type="evidence" value="ECO:0007669"/>
    <property type="project" value="InterPro"/>
</dbReference>
<evidence type="ECO:0000256" key="3">
    <source>
        <dbReference type="ARBA" id="ARBA00022741"/>
    </source>
</evidence>
<protein>
    <recommendedName>
        <fullName evidence="6">Protein kinase domain-containing protein</fullName>
    </recommendedName>
</protein>
<keyword evidence="8" id="KW-1185">Reference proteome</keyword>
<dbReference type="AlphaFoldDB" id="A0AAD7IHM9"/>
<evidence type="ECO:0000313" key="7">
    <source>
        <dbReference type="EMBL" id="KAJ7741816.1"/>
    </source>
</evidence>
<evidence type="ECO:0000256" key="1">
    <source>
        <dbReference type="ARBA" id="ARBA00008171"/>
    </source>
</evidence>
<dbReference type="PROSITE" id="PS00108">
    <property type="entry name" value="PROTEIN_KINASE_ST"/>
    <property type="match status" value="1"/>
</dbReference>
<evidence type="ECO:0000256" key="5">
    <source>
        <dbReference type="PROSITE-ProRule" id="PRU10141"/>
    </source>
</evidence>
<dbReference type="Gene3D" id="1.20.930.20">
    <property type="entry name" value="Adaptor protein Cbl, N-terminal domain"/>
    <property type="match status" value="1"/>
</dbReference>
<dbReference type="InterPro" id="IPR000719">
    <property type="entry name" value="Prot_kinase_dom"/>
</dbReference>
<reference evidence="7" key="1">
    <citation type="submission" date="2023-03" db="EMBL/GenBank/DDBJ databases">
        <title>Massive genome expansion in bonnet fungi (Mycena s.s.) driven by repeated elements and novel gene families across ecological guilds.</title>
        <authorList>
            <consortium name="Lawrence Berkeley National Laboratory"/>
            <person name="Harder C.B."/>
            <person name="Miyauchi S."/>
            <person name="Viragh M."/>
            <person name="Kuo A."/>
            <person name="Thoen E."/>
            <person name="Andreopoulos B."/>
            <person name="Lu D."/>
            <person name="Skrede I."/>
            <person name="Drula E."/>
            <person name="Henrissat B."/>
            <person name="Morin E."/>
            <person name="Kohler A."/>
            <person name="Barry K."/>
            <person name="LaButti K."/>
            <person name="Morin E."/>
            <person name="Salamov A."/>
            <person name="Lipzen A."/>
            <person name="Mereny Z."/>
            <person name="Hegedus B."/>
            <person name="Baldrian P."/>
            <person name="Stursova M."/>
            <person name="Weitz H."/>
            <person name="Taylor A."/>
            <person name="Grigoriev I.V."/>
            <person name="Nagy L.G."/>
            <person name="Martin F."/>
            <person name="Kauserud H."/>
        </authorList>
    </citation>
    <scope>NUCLEOTIDE SEQUENCE</scope>
    <source>
        <strain evidence="7">CBHHK182m</strain>
    </source>
</reference>
<keyword evidence="3 5" id="KW-0547">Nucleotide-binding</keyword>
<keyword evidence="2" id="KW-0723">Serine/threonine-protein kinase</keyword>
<dbReference type="PRINTS" id="PR00109">
    <property type="entry name" value="TYRKINASE"/>
</dbReference>
<dbReference type="Gene3D" id="1.10.510.10">
    <property type="entry name" value="Transferase(Phosphotransferase) domain 1"/>
    <property type="match status" value="1"/>
</dbReference>
<accession>A0AAD7IHM9</accession>
<evidence type="ECO:0000259" key="6">
    <source>
        <dbReference type="PROSITE" id="PS50011"/>
    </source>
</evidence>
<dbReference type="Pfam" id="PF07714">
    <property type="entry name" value="PK_Tyr_Ser-Thr"/>
    <property type="match status" value="1"/>
</dbReference>
<dbReference type="Proteomes" id="UP001215598">
    <property type="component" value="Unassembled WGS sequence"/>
</dbReference>
<dbReference type="GO" id="GO:0004674">
    <property type="term" value="F:protein serine/threonine kinase activity"/>
    <property type="evidence" value="ECO:0007669"/>
    <property type="project" value="UniProtKB-KW"/>
</dbReference>
<dbReference type="InterPro" id="IPR051681">
    <property type="entry name" value="Ser/Thr_Kinases-Pseudokinases"/>
</dbReference>
<dbReference type="InterPro" id="IPR008271">
    <property type="entry name" value="Ser/Thr_kinase_AS"/>
</dbReference>
<dbReference type="Gene3D" id="3.40.50.300">
    <property type="entry name" value="P-loop containing nucleotide triphosphate hydrolases"/>
    <property type="match status" value="1"/>
</dbReference>
<comment type="similarity">
    <text evidence="1">Belongs to the protein kinase superfamily. TKL Ser/Thr protein kinase family. ROCO subfamily.</text>
</comment>
<keyword evidence="2" id="KW-0418">Kinase</keyword>
<dbReference type="InterPro" id="IPR036537">
    <property type="entry name" value="Adaptor_Cbl_N_dom_sf"/>
</dbReference>
<dbReference type="PROSITE" id="PS00107">
    <property type="entry name" value="PROTEIN_KINASE_ATP"/>
    <property type="match status" value="1"/>
</dbReference>
<evidence type="ECO:0000256" key="4">
    <source>
        <dbReference type="ARBA" id="ARBA00022840"/>
    </source>
</evidence>
<proteinExistence type="inferred from homology"/>
<dbReference type="PANTHER" id="PTHR44329">
    <property type="entry name" value="SERINE/THREONINE-PROTEIN KINASE TNNI3K-RELATED"/>
    <property type="match status" value="1"/>
</dbReference>
<dbReference type="InterPro" id="IPR027417">
    <property type="entry name" value="P-loop_NTPase"/>
</dbReference>
<dbReference type="SMART" id="SM00220">
    <property type="entry name" value="S_TKc"/>
    <property type="match status" value="1"/>
</dbReference>
<dbReference type="SUPFAM" id="SSF52540">
    <property type="entry name" value="P-loop containing nucleoside triphosphate hydrolases"/>
    <property type="match status" value="1"/>
</dbReference>
<dbReference type="PROSITE" id="PS50011">
    <property type="entry name" value="PROTEIN_KINASE_DOM"/>
    <property type="match status" value="1"/>
</dbReference>
<dbReference type="GO" id="GO:0005524">
    <property type="term" value="F:ATP binding"/>
    <property type="evidence" value="ECO:0007669"/>
    <property type="project" value="UniProtKB-UniRule"/>
</dbReference>
<keyword evidence="2" id="KW-0808">Transferase</keyword>
<dbReference type="InterPro" id="IPR001245">
    <property type="entry name" value="Ser-Thr/Tyr_kinase_cat_dom"/>
</dbReference>
<organism evidence="7 8">
    <name type="scientific">Mycena metata</name>
    <dbReference type="NCBI Taxonomy" id="1033252"/>
    <lineage>
        <taxon>Eukaryota</taxon>
        <taxon>Fungi</taxon>
        <taxon>Dikarya</taxon>
        <taxon>Basidiomycota</taxon>
        <taxon>Agaricomycotina</taxon>
        <taxon>Agaricomycetes</taxon>
        <taxon>Agaricomycetidae</taxon>
        <taxon>Agaricales</taxon>
        <taxon>Marasmiineae</taxon>
        <taxon>Mycenaceae</taxon>
        <taxon>Mycena</taxon>
    </lineage>
</organism>
<dbReference type="InterPro" id="IPR017441">
    <property type="entry name" value="Protein_kinase_ATP_BS"/>
</dbReference>
<dbReference type="SUPFAM" id="SSF56112">
    <property type="entry name" value="Protein kinase-like (PK-like)"/>
    <property type="match status" value="1"/>
</dbReference>
<feature type="binding site" evidence="5">
    <location>
        <position position="231"/>
    </location>
    <ligand>
        <name>ATP</name>
        <dbReference type="ChEBI" id="CHEBI:30616"/>
    </ligand>
</feature>
<gene>
    <name evidence="7" type="ORF">B0H16DRAFT_1564527</name>
</gene>
<evidence type="ECO:0000313" key="8">
    <source>
        <dbReference type="Proteomes" id="UP001215598"/>
    </source>
</evidence>
<dbReference type="InterPro" id="IPR011009">
    <property type="entry name" value="Kinase-like_dom_sf"/>
</dbReference>
<evidence type="ECO:0000256" key="2">
    <source>
        <dbReference type="ARBA" id="ARBA00022527"/>
    </source>
</evidence>
<name>A0AAD7IHM9_9AGAR</name>
<keyword evidence="4 5" id="KW-0067">ATP-binding</keyword>
<dbReference type="CDD" id="cd21037">
    <property type="entry name" value="MLKL_NTD"/>
    <property type="match status" value="1"/>
</dbReference>